<dbReference type="RefSeq" id="WP_285669763.1">
    <property type="nucleotide sequence ID" value="NZ_BSYI01000002.1"/>
</dbReference>
<sequence>MDKVLAITGASTGIGAETARQAAAAGWRLVLGARTEARLAALVAELGEDRALAVPCDVREMAACEGLVAAALARFGRLDAVFANAGLGASRPGLDEGDPENWAEMAATNMLGLAQTARAAMPALRDSRGQFVITGSVAGRKVLKGSFYGATKWAANAYGYNLREALAGSGVRVTVIEPGMVDTPFFDEPKPQGLEAGDVARSVLFALSQPPHVEIHELVILPCRAED</sequence>
<dbReference type="PANTHER" id="PTHR44196:SF1">
    <property type="entry name" value="DEHYDROGENASE_REDUCTASE SDR FAMILY MEMBER 7B"/>
    <property type="match status" value="1"/>
</dbReference>
<keyword evidence="2" id="KW-0560">Oxidoreductase</keyword>
<evidence type="ECO:0000256" key="2">
    <source>
        <dbReference type="ARBA" id="ARBA00023002"/>
    </source>
</evidence>
<dbReference type="InterPro" id="IPR002347">
    <property type="entry name" value="SDR_fam"/>
</dbReference>
<dbReference type="InterPro" id="IPR036291">
    <property type="entry name" value="NAD(P)-bd_dom_sf"/>
</dbReference>
<evidence type="ECO:0000313" key="3">
    <source>
        <dbReference type="EMBL" id="GMG81135.1"/>
    </source>
</evidence>
<reference evidence="3 4" key="1">
    <citation type="submission" date="2023-04" db="EMBL/GenBank/DDBJ databases">
        <title>Marinoamorphus aggregata gen. nov., sp. Nov., isolate from tissue of brittle star Ophioplocus japonicus.</title>
        <authorList>
            <person name="Kawano K."/>
            <person name="Sawayama S."/>
            <person name="Nakagawa S."/>
        </authorList>
    </citation>
    <scope>NUCLEOTIDE SEQUENCE [LARGE SCALE GENOMIC DNA]</scope>
    <source>
        <strain evidence="3 4">NKW23</strain>
    </source>
</reference>
<proteinExistence type="inferred from homology"/>
<dbReference type="Proteomes" id="UP001239909">
    <property type="component" value="Unassembled WGS sequence"/>
</dbReference>
<comment type="similarity">
    <text evidence="1">Belongs to the short-chain dehydrogenases/reductases (SDR) family.</text>
</comment>
<dbReference type="PRINTS" id="PR00081">
    <property type="entry name" value="GDHRDH"/>
</dbReference>
<name>A0ABQ6LCN7_9RHOB</name>
<protein>
    <submittedName>
        <fullName evidence="3">SDR family oxidoreductase</fullName>
    </submittedName>
</protein>
<dbReference type="PANTHER" id="PTHR44196">
    <property type="entry name" value="DEHYDROGENASE/REDUCTASE SDR FAMILY MEMBER 7B"/>
    <property type="match status" value="1"/>
</dbReference>
<accession>A0ABQ6LCN7</accession>
<dbReference type="EMBL" id="BSYI01000002">
    <property type="protein sequence ID" value="GMG81135.1"/>
    <property type="molecule type" value="Genomic_DNA"/>
</dbReference>
<evidence type="ECO:0000256" key="1">
    <source>
        <dbReference type="ARBA" id="ARBA00006484"/>
    </source>
</evidence>
<dbReference type="Gene3D" id="3.40.50.720">
    <property type="entry name" value="NAD(P)-binding Rossmann-like Domain"/>
    <property type="match status" value="1"/>
</dbReference>
<dbReference type="SUPFAM" id="SSF51735">
    <property type="entry name" value="NAD(P)-binding Rossmann-fold domains"/>
    <property type="match status" value="1"/>
</dbReference>
<organism evidence="3 4">
    <name type="scientific">Paralimibaculum aggregatum</name>
    <dbReference type="NCBI Taxonomy" id="3036245"/>
    <lineage>
        <taxon>Bacteria</taxon>
        <taxon>Pseudomonadati</taxon>
        <taxon>Pseudomonadota</taxon>
        <taxon>Alphaproteobacteria</taxon>
        <taxon>Rhodobacterales</taxon>
        <taxon>Paracoccaceae</taxon>
        <taxon>Paralimibaculum</taxon>
    </lineage>
</organism>
<keyword evidence="4" id="KW-1185">Reference proteome</keyword>
<gene>
    <name evidence="3" type="ORF">LNKW23_03470</name>
</gene>
<comment type="caution">
    <text evidence="3">The sequence shown here is derived from an EMBL/GenBank/DDBJ whole genome shotgun (WGS) entry which is preliminary data.</text>
</comment>
<dbReference type="Pfam" id="PF00106">
    <property type="entry name" value="adh_short"/>
    <property type="match status" value="1"/>
</dbReference>
<evidence type="ECO:0000313" key="4">
    <source>
        <dbReference type="Proteomes" id="UP001239909"/>
    </source>
</evidence>